<feature type="compositionally biased region" description="Basic and acidic residues" evidence="1">
    <location>
        <begin position="17"/>
        <end position="33"/>
    </location>
</feature>
<comment type="caution">
    <text evidence="2">The sequence shown here is derived from an EMBL/GenBank/DDBJ whole genome shotgun (WGS) entry which is preliminary data.</text>
</comment>
<keyword evidence="3" id="KW-1185">Reference proteome</keyword>
<feature type="region of interest" description="Disordered" evidence="1">
    <location>
        <begin position="1"/>
        <end position="53"/>
    </location>
</feature>
<feature type="compositionally biased region" description="Polar residues" evidence="1">
    <location>
        <begin position="34"/>
        <end position="53"/>
    </location>
</feature>
<sequence length="53" mass="6151">VWISQISQKISQKRTRERMSDQEAKELKAEAKENQASTFFSLPQQNQSPTPMI</sequence>
<accession>A0ABQ4Y278</accession>
<feature type="compositionally biased region" description="Polar residues" evidence="1">
    <location>
        <begin position="1"/>
        <end position="10"/>
    </location>
</feature>
<gene>
    <name evidence="2" type="ORF">Tco_0704307</name>
</gene>
<dbReference type="EMBL" id="BQNB010010009">
    <property type="protein sequence ID" value="GJS71466.1"/>
    <property type="molecule type" value="Genomic_DNA"/>
</dbReference>
<dbReference type="Proteomes" id="UP001151760">
    <property type="component" value="Unassembled WGS sequence"/>
</dbReference>
<organism evidence="2 3">
    <name type="scientific">Tanacetum coccineum</name>
    <dbReference type="NCBI Taxonomy" id="301880"/>
    <lineage>
        <taxon>Eukaryota</taxon>
        <taxon>Viridiplantae</taxon>
        <taxon>Streptophyta</taxon>
        <taxon>Embryophyta</taxon>
        <taxon>Tracheophyta</taxon>
        <taxon>Spermatophyta</taxon>
        <taxon>Magnoliopsida</taxon>
        <taxon>eudicotyledons</taxon>
        <taxon>Gunneridae</taxon>
        <taxon>Pentapetalae</taxon>
        <taxon>asterids</taxon>
        <taxon>campanulids</taxon>
        <taxon>Asterales</taxon>
        <taxon>Asteraceae</taxon>
        <taxon>Asteroideae</taxon>
        <taxon>Anthemideae</taxon>
        <taxon>Anthemidinae</taxon>
        <taxon>Tanacetum</taxon>
    </lineage>
</organism>
<reference evidence="2" key="1">
    <citation type="journal article" date="2022" name="Int. J. Mol. Sci.">
        <title>Draft Genome of Tanacetum Coccineum: Genomic Comparison of Closely Related Tanacetum-Family Plants.</title>
        <authorList>
            <person name="Yamashiro T."/>
            <person name="Shiraishi A."/>
            <person name="Nakayama K."/>
            <person name="Satake H."/>
        </authorList>
    </citation>
    <scope>NUCLEOTIDE SEQUENCE</scope>
</reference>
<proteinExistence type="predicted"/>
<feature type="non-terminal residue" evidence="2">
    <location>
        <position position="1"/>
    </location>
</feature>
<name>A0ABQ4Y278_9ASTR</name>
<reference evidence="2" key="2">
    <citation type="submission" date="2022-01" db="EMBL/GenBank/DDBJ databases">
        <authorList>
            <person name="Yamashiro T."/>
            <person name="Shiraishi A."/>
            <person name="Satake H."/>
            <person name="Nakayama K."/>
        </authorList>
    </citation>
    <scope>NUCLEOTIDE SEQUENCE</scope>
</reference>
<protein>
    <submittedName>
        <fullName evidence="2">Uncharacterized protein</fullName>
    </submittedName>
</protein>
<evidence type="ECO:0000313" key="3">
    <source>
        <dbReference type="Proteomes" id="UP001151760"/>
    </source>
</evidence>
<evidence type="ECO:0000256" key="1">
    <source>
        <dbReference type="SAM" id="MobiDB-lite"/>
    </source>
</evidence>
<evidence type="ECO:0000313" key="2">
    <source>
        <dbReference type="EMBL" id="GJS71466.1"/>
    </source>
</evidence>